<evidence type="ECO:0000313" key="2">
    <source>
        <dbReference type="Proteomes" id="UP001243330"/>
    </source>
</evidence>
<reference evidence="1" key="1">
    <citation type="submission" date="2023-01" db="EMBL/GenBank/DDBJ databases">
        <title>Colletotrichum chrysophilum M932 genome sequence.</title>
        <authorList>
            <person name="Baroncelli R."/>
        </authorList>
    </citation>
    <scope>NUCLEOTIDE SEQUENCE</scope>
    <source>
        <strain evidence="1">M932</strain>
    </source>
</reference>
<evidence type="ECO:0000313" key="1">
    <source>
        <dbReference type="EMBL" id="KAK1837532.1"/>
    </source>
</evidence>
<dbReference type="AlphaFoldDB" id="A0AAD8ZZT8"/>
<proteinExistence type="predicted"/>
<gene>
    <name evidence="1" type="ORF">CCHR01_19846</name>
</gene>
<accession>A0AAD8ZZT8</accession>
<protein>
    <submittedName>
        <fullName evidence="1">Uncharacterized protein</fullName>
    </submittedName>
</protein>
<keyword evidence="2" id="KW-1185">Reference proteome</keyword>
<comment type="caution">
    <text evidence="1">The sequence shown here is derived from an EMBL/GenBank/DDBJ whole genome shotgun (WGS) entry which is preliminary data.</text>
</comment>
<sequence length="315" mass="33744">MSFVSGLSSPITQAEVETAKGPMYVHLRAQGESIGNDNGRQGSIPRLLTAGGSWWPPSRAASASAPCAARLKSSAGRRYVPRCAVFQQASQQRSVALHPSLRLHQLHRRTAAVPGRGPSSPVHLSPVARSAAVQTPEAGAECSRGSRGSPYSVRQALRWAVTWRTRDCPYLVASTNQAFPTQLVASSGNQFQNPAHDEGIEIFFPLRSQDSRRGKRDIHPASRALTIYQLSGWLSVCVPCLPACGICGSSATAAASRECADWECIGRKVGLLVPVTPECTSDWTGLDGWREGSRTLSDACRALAKERSNVDVAAQ</sequence>
<organism evidence="1 2">
    <name type="scientific">Colletotrichum chrysophilum</name>
    <dbReference type="NCBI Taxonomy" id="1836956"/>
    <lineage>
        <taxon>Eukaryota</taxon>
        <taxon>Fungi</taxon>
        <taxon>Dikarya</taxon>
        <taxon>Ascomycota</taxon>
        <taxon>Pezizomycotina</taxon>
        <taxon>Sordariomycetes</taxon>
        <taxon>Hypocreomycetidae</taxon>
        <taxon>Glomerellales</taxon>
        <taxon>Glomerellaceae</taxon>
        <taxon>Colletotrichum</taxon>
        <taxon>Colletotrichum gloeosporioides species complex</taxon>
    </lineage>
</organism>
<name>A0AAD8ZZT8_9PEZI</name>
<dbReference type="Proteomes" id="UP001243330">
    <property type="component" value="Unassembled WGS sequence"/>
</dbReference>
<dbReference type="EMBL" id="JAQOWY010001163">
    <property type="protein sequence ID" value="KAK1837532.1"/>
    <property type="molecule type" value="Genomic_DNA"/>
</dbReference>